<accession>A0A7W8NF05</accession>
<comment type="caution">
    <text evidence="2">The sequence shown here is derived from an EMBL/GenBank/DDBJ whole genome shotgun (WGS) entry which is preliminary data.</text>
</comment>
<organism evidence="2 3">
    <name type="scientific">Deinococcus humi</name>
    <dbReference type="NCBI Taxonomy" id="662880"/>
    <lineage>
        <taxon>Bacteria</taxon>
        <taxon>Thermotogati</taxon>
        <taxon>Deinococcota</taxon>
        <taxon>Deinococci</taxon>
        <taxon>Deinococcales</taxon>
        <taxon>Deinococcaceae</taxon>
        <taxon>Deinococcus</taxon>
    </lineage>
</organism>
<evidence type="ECO:0000256" key="1">
    <source>
        <dbReference type="SAM" id="MobiDB-lite"/>
    </source>
</evidence>
<name>A0A7W8NF05_9DEIO</name>
<keyword evidence="3" id="KW-1185">Reference proteome</keyword>
<evidence type="ECO:0000313" key="2">
    <source>
        <dbReference type="EMBL" id="MBB5363916.1"/>
    </source>
</evidence>
<reference evidence="2 3" key="1">
    <citation type="submission" date="2020-08" db="EMBL/GenBank/DDBJ databases">
        <title>Genomic Encyclopedia of Type Strains, Phase IV (KMG-IV): sequencing the most valuable type-strain genomes for metagenomic binning, comparative biology and taxonomic classification.</title>
        <authorList>
            <person name="Goeker M."/>
        </authorList>
    </citation>
    <scope>NUCLEOTIDE SEQUENCE [LARGE SCALE GENOMIC DNA]</scope>
    <source>
        <strain evidence="2 3">DSM 27939</strain>
    </source>
</reference>
<sequence length="102" mass="11478">MIQARAARPRSLRWQQWSQLAPLFISQFVTPDHTSFLHCFLGLRTRPREFPVREALGEEVTNVDAPAMDGLAGDGVAPSEQECFDLPGNDGEPLGEQWQRTQ</sequence>
<feature type="region of interest" description="Disordered" evidence="1">
    <location>
        <begin position="64"/>
        <end position="102"/>
    </location>
</feature>
<dbReference type="EMBL" id="JACHFL010000007">
    <property type="protein sequence ID" value="MBB5363916.1"/>
    <property type="molecule type" value="Genomic_DNA"/>
</dbReference>
<protein>
    <submittedName>
        <fullName evidence="2">Uncharacterized protein</fullName>
    </submittedName>
</protein>
<evidence type="ECO:0000313" key="3">
    <source>
        <dbReference type="Proteomes" id="UP000552709"/>
    </source>
</evidence>
<dbReference type="Proteomes" id="UP000552709">
    <property type="component" value="Unassembled WGS sequence"/>
</dbReference>
<gene>
    <name evidence="2" type="ORF">HNQ08_003023</name>
</gene>
<proteinExistence type="predicted"/>
<dbReference type="AlphaFoldDB" id="A0A7W8NF05"/>